<dbReference type="EMBL" id="KZ293698">
    <property type="protein sequence ID" value="PBK84471.1"/>
    <property type="molecule type" value="Genomic_DNA"/>
</dbReference>
<accession>A0A2H3CN21</accession>
<dbReference type="OrthoDB" id="3041043at2759"/>
<name>A0A2H3CN21_ARMGA</name>
<evidence type="ECO:0000313" key="2">
    <source>
        <dbReference type="Proteomes" id="UP000217790"/>
    </source>
</evidence>
<reference evidence="2" key="1">
    <citation type="journal article" date="2017" name="Nat. Ecol. Evol.">
        <title>Genome expansion and lineage-specific genetic innovations in the forest pathogenic fungi Armillaria.</title>
        <authorList>
            <person name="Sipos G."/>
            <person name="Prasanna A.N."/>
            <person name="Walter M.C."/>
            <person name="O'Connor E."/>
            <person name="Balint B."/>
            <person name="Krizsan K."/>
            <person name="Kiss B."/>
            <person name="Hess J."/>
            <person name="Varga T."/>
            <person name="Slot J."/>
            <person name="Riley R."/>
            <person name="Boka B."/>
            <person name="Rigling D."/>
            <person name="Barry K."/>
            <person name="Lee J."/>
            <person name="Mihaltcheva S."/>
            <person name="LaButti K."/>
            <person name="Lipzen A."/>
            <person name="Waldron R."/>
            <person name="Moloney N.M."/>
            <person name="Sperisen C."/>
            <person name="Kredics L."/>
            <person name="Vagvoelgyi C."/>
            <person name="Patrignani A."/>
            <person name="Fitzpatrick D."/>
            <person name="Nagy I."/>
            <person name="Doyle S."/>
            <person name="Anderson J.B."/>
            <person name="Grigoriev I.V."/>
            <person name="Gueldener U."/>
            <person name="Muensterkoetter M."/>
            <person name="Nagy L.G."/>
        </authorList>
    </citation>
    <scope>NUCLEOTIDE SEQUENCE [LARGE SCALE GENOMIC DNA]</scope>
    <source>
        <strain evidence="2">Ar21-2</strain>
    </source>
</reference>
<organism evidence="1 2">
    <name type="scientific">Armillaria gallica</name>
    <name type="common">Bulbous honey fungus</name>
    <name type="synonym">Armillaria bulbosa</name>
    <dbReference type="NCBI Taxonomy" id="47427"/>
    <lineage>
        <taxon>Eukaryota</taxon>
        <taxon>Fungi</taxon>
        <taxon>Dikarya</taxon>
        <taxon>Basidiomycota</taxon>
        <taxon>Agaricomycotina</taxon>
        <taxon>Agaricomycetes</taxon>
        <taxon>Agaricomycetidae</taxon>
        <taxon>Agaricales</taxon>
        <taxon>Marasmiineae</taxon>
        <taxon>Physalacriaceae</taxon>
        <taxon>Armillaria</taxon>
    </lineage>
</organism>
<proteinExistence type="predicted"/>
<dbReference type="InParanoid" id="A0A2H3CN21"/>
<gene>
    <name evidence="1" type="ORF">ARMGADRAFT_1037185</name>
</gene>
<dbReference type="Proteomes" id="UP000217790">
    <property type="component" value="Unassembled WGS sequence"/>
</dbReference>
<dbReference type="AlphaFoldDB" id="A0A2H3CN21"/>
<dbReference type="STRING" id="47427.A0A2H3CN21"/>
<keyword evidence="2" id="KW-1185">Reference proteome</keyword>
<evidence type="ECO:0000313" key="1">
    <source>
        <dbReference type="EMBL" id="PBK84471.1"/>
    </source>
</evidence>
<sequence length="200" mass="22204">MLPLEDVWSFSVVSRSARERVHNYFTEHFDFNNTMQPWFSNDDAVLLRQLMERTGAVITGSTSIAFFDRKVAEITDLNIIVGIEGSVETACAENTNGPHDAKVIITVAIYSAIDVILHSHSTLAMNIITSSHAVSLCPKLSFMRREGMKTNMLVISHVAKATTDRRCTLLDNTTERTQIIAQSMPVIQKSPPCPIMGLHA</sequence>
<protein>
    <submittedName>
        <fullName evidence="1">Uncharacterized protein</fullName>
    </submittedName>
</protein>